<accession>A0ABZ0Y030</accession>
<organism evidence="2 3">
    <name type="scientific">Duganella zoogloeoides</name>
    <dbReference type="NCBI Taxonomy" id="75659"/>
    <lineage>
        <taxon>Bacteria</taxon>
        <taxon>Pseudomonadati</taxon>
        <taxon>Pseudomonadota</taxon>
        <taxon>Betaproteobacteria</taxon>
        <taxon>Burkholderiales</taxon>
        <taxon>Oxalobacteraceae</taxon>
        <taxon>Telluria group</taxon>
        <taxon>Duganella</taxon>
    </lineage>
</organism>
<dbReference type="Proteomes" id="UP001326110">
    <property type="component" value="Chromosome"/>
</dbReference>
<dbReference type="PROSITE" id="PS51257">
    <property type="entry name" value="PROKAR_LIPOPROTEIN"/>
    <property type="match status" value="1"/>
</dbReference>
<gene>
    <name evidence="2" type="ORF">SR858_03345</name>
</gene>
<feature type="region of interest" description="Disordered" evidence="1">
    <location>
        <begin position="71"/>
        <end position="93"/>
    </location>
</feature>
<evidence type="ECO:0008006" key="4">
    <source>
        <dbReference type="Google" id="ProtNLM"/>
    </source>
</evidence>
<dbReference type="EMBL" id="CP140152">
    <property type="protein sequence ID" value="WQH05385.1"/>
    <property type="molecule type" value="Genomic_DNA"/>
</dbReference>
<name>A0ABZ0Y030_9BURK</name>
<sequence length="93" mass="9666">MARIFLSAALVTTLVLSGCSLSPRLDRQFGASVQQALAQQTLNPQAGANRSPVNGMDGKAAESVYENYQKSFRAPEAQGSSLTTGSGTSSGTR</sequence>
<dbReference type="RefSeq" id="WP_019924816.1">
    <property type="nucleotide sequence ID" value="NZ_CP140152.1"/>
</dbReference>
<keyword evidence="3" id="KW-1185">Reference proteome</keyword>
<evidence type="ECO:0000313" key="3">
    <source>
        <dbReference type="Proteomes" id="UP001326110"/>
    </source>
</evidence>
<protein>
    <recommendedName>
        <fullName evidence="4">Pilus assembly protein</fullName>
    </recommendedName>
</protein>
<reference evidence="2 3" key="1">
    <citation type="submission" date="2023-11" db="EMBL/GenBank/DDBJ databases">
        <title>MicrobeMod: A computational toolkit for identifying prokaryotic methylation and restriction-modification with nanopore sequencing.</title>
        <authorList>
            <person name="Crits-Christoph A."/>
            <person name="Kang S.C."/>
            <person name="Lee H."/>
            <person name="Ostrov N."/>
        </authorList>
    </citation>
    <scope>NUCLEOTIDE SEQUENCE [LARGE SCALE GENOMIC DNA]</scope>
    <source>
        <strain evidence="2 3">ATCC 25935</strain>
    </source>
</reference>
<dbReference type="GeneID" id="43166328"/>
<evidence type="ECO:0000256" key="1">
    <source>
        <dbReference type="SAM" id="MobiDB-lite"/>
    </source>
</evidence>
<evidence type="ECO:0000313" key="2">
    <source>
        <dbReference type="EMBL" id="WQH05385.1"/>
    </source>
</evidence>
<feature type="compositionally biased region" description="Low complexity" evidence="1">
    <location>
        <begin position="79"/>
        <end position="93"/>
    </location>
</feature>
<proteinExistence type="predicted"/>